<dbReference type="PANTHER" id="PTHR33406">
    <property type="entry name" value="MEMBRANE PROTEIN MJ1562-RELATED"/>
    <property type="match status" value="1"/>
</dbReference>
<dbReference type="PROSITE" id="PS50156">
    <property type="entry name" value="SSD"/>
    <property type="match status" value="1"/>
</dbReference>
<comment type="similarity">
    <text evidence="2">Belongs to the resistance-nodulation-cell division (RND) (TC 2.A.6) family. MmpL subfamily.</text>
</comment>
<organism evidence="9">
    <name type="scientific">uncultured Solirubrobacteraceae bacterium</name>
    <dbReference type="NCBI Taxonomy" id="1162706"/>
    <lineage>
        <taxon>Bacteria</taxon>
        <taxon>Bacillati</taxon>
        <taxon>Actinomycetota</taxon>
        <taxon>Thermoleophilia</taxon>
        <taxon>Solirubrobacterales</taxon>
        <taxon>Solirubrobacteraceae</taxon>
        <taxon>environmental samples</taxon>
    </lineage>
</organism>
<evidence type="ECO:0000313" key="9">
    <source>
        <dbReference type="EMBL" id="CAA9504167.1"/>
    </source>
</evidence>
<dbReference type="InterPro" id="IPR038282">
    <property type="entry name" value="DUF2267_sf"/>
</dbReference>
<proteinExistence type="inferred from homology"/>
<dbReference type="Pfam" id="PF10025">
    <property type="entry name" value="DUF2267"/>
    <property type="match status" value="1"/>
</dbReference>
<accession>A0A6J4SSM3</accession>
<evidence type="ECO:0000256" key="7">
    <source>
        <dbReference type="SAM" id="Phobius"/>
    </source>
</evidence>
<sequence>EGGRVLPAVGARLLATRPVAALLALACIAGLGFLAYGARSADLGVSYIPSLPAESAERRASDAAARGFGPGVLAPTDVLVEHDGLVRSLPQLVELQRLLSRERGVDDVLGPAQPAGTPFEDLTVSKDGGAARFAVLLDSEPTGTAAIDDLDRLRERMPALLREAGLPEDARTAYAGETALASETTASLEADLGRIAIAMFVIAFVLLAIFLRAFLAPLLLIFGSVLAFAASFGIASMLVPDANFVFYVPLVAGVLLIALGSDYNVFIAGRIRDEMRRRRMREAIAVAAPAASRAITVAGLTLAATFALLAIVPLRPFRELALLMTIGVLVDALVVRTVLIPSLLAVFGRASWWPGSPQRPPSTTAFLERVSARTGYGDGQAWEVTRATLATLAERIPARESREVARQLPGGLAESLRRAEGACEPFPCEEFVDRVARRARVSRPHARQDARAVIATLVEALSPTEVDYVRAALSDDYRGLFGDAVDVRAERFERAPEPSPAVG</sequence>
<feature type="transmembrane region" description="Helical" evidence="7">
    <location>
        <begin position="320"/>
        <end position="347"/>
    </location>
</feature>
<comment type="subcellular location">
    <subcellularLocation>
        <location evidence="1">Cell membrane</location>
        <topology evidence="1">Multi-pass membrane protein</topology>
    </subcellularLocation>
</comment>
<dbReference type="EMBL" id="CADCVT010000210">
    <property type="protein sequence ID" value="CAA9504167.1"/>
    <property type="molecule type" value="Genomic_DNA"/>
</dbReference>
<reference evidence="9" key="1">
    <citation type="submission" date="2020-02" db="EMBL/GenBank/DDBJ databases">
        <authorList>
            <person name="Meier V. D."/>
        </authorList>
    </citation>
    <scope>NUCLEOTIDE SEQUENCE</scope>
    <source>
        <strain evidence="9">AVDCRST_MAG85</strain>
    </source>
</reference>
<evidence type="ECO:0000256" key="6">
    <source>
        <dbReference type="ARBA" id="ARBA00023136"/>
    </source>
</evidence>
<feature type="transmembrane region" description="Helical" evidence="7">
    <location>
        <begin position="290"/>
        <end position="314"/>
    </location>
</feature>
<gene>
    <name evidence="9" type="ORF">AVDCRST_MAG85-1950</name>
</gene>
<dbReference type="Gene3D" id="1.20.1640.10">
    <property type="entry name" value="Multidrug efflux transporter AcrB transmembrane domain"/>
    <property type="match status" value="1"/>
</dbReference>
<dbReference type="InterPro" id="IPR004869">
    <property type="entry name" value="MMPL_dom"/>
</dbReference>
<dbReference type="InterPro" id="IPR050545">
    <property type="entry name" value="Mycobact_MmpL"/>
</dbReference>
<evidence type="ECO:0000256" key="2">
    <source>
        <dbReference type="ARBA" id="ARBA00010157"/>
    </source>
</evidence>
<protein>
    <recommendedName>
        <fullName evidence="8">SSD domain-containing protein</fullName>
    </recommendedName>
</protein>
<feature type="transmembrane region" description="Helical" evidence="7">
    <location>
        <begin position="192"/>
        <end position="211"/>
    </location>
</feature>
<dbReference type="Pfam" id="PF03176">
    <property type="entry name" value="MMPL"/>
    <property type="match status" value="1"/>
</dbReference>
<feature type="transmembrane region" description="Helical" evidence="7">
    <location>
        <begin position="19"/>
        <end position="38"/>
    </location>
</feature>
<evidence type="ECO:0000256" key="1">
    <source>
        <dbReference type="ARBA" id="ARBA00004651"/>
    </source>
</evidence>
<evidence type="ECO:0000256" key="4">
    <source>
        <dbReference type="ARBA" id="ARBA00022692"/>
    </source>
</evidence>
<feature type="transmembrane region" description="Helical" evidence="7">
    <location>
        <begin position="218"/>
        <end position="238"/>
    </location>
</feature>
<dbReference type="GO" id="GO:0005886">
    <property type="term" value="C:plasma membrane"/>
    <property type="evidence" value="ECO:0007669"/>
    <property type="project" value="UniProtKB-SubCell"/>
</dbReference>
<keyword evidence="4 7" id="KW-0812">Transmembrane</keyword>
<name>A0A6J4SSM3_9ACTN</name>
<dbReference type="SUPFAM" id="SSF82866">
    <property type="entry name" value="Multidrug efflux transporter AcrB transmembrane domain"/>
    <property type="match status" value="1"/>
</dbReference>
<keyword evidence="6 7" id="KW-0472">Membrane</keyword>
<feature type="transmembrane region" description="Helical" evidence="7">
    <location>
        <begin position="244"/>
        <end position="269"/>
    </location>
</feature>
<evidence type="ECO:0000259" key="8">
    <source>
        <dbReference type="PROSITE" id="PS50156"/>
    </source>
</evidence>
<evidence type="ECO:0000256" key="3">
    <source>
        <dbReference type="ARBA" id="ARBA00022475"/>
    </source>
</evidence>
<evidence type="ECO:0000256" key="5">
    <source>
        <dbReference type="ARBA" id="ARBA00022989"/>
    </source>
</evidence>
<feature type="non-terminal residue" evidence="9">
    <location>
        <position position="1"/>
    </location>
</feature>
<feature type="domain" description="SSD" evidence="8">
    <location>
        <begin position="221"/>
        <end position="345"/>
    </location>
</feature>
<dbReference type="InterPro" id="IPR000731">
    <property type="entry name" value="SSD"/>
</dbReference>
<dbReference type="PANTHER" id="PTHR33406:SF6">
    <property type="entry name" value="MEMBRANE PROTEIN YDGH-RELATED"/>
    <property type="match status" value="1"/>
</dbReference>
<dbReference type="InterPro" id="IPR018727">
    <property type="entry name" value="DUF2267"/>
</dbReference>
<keyword evidence="3" id="KW-1003">Cell membrane</keyword>
<dbReference type="Gene3D" id="1.10.490.110">
    <property type="entry name" value="Uncharacterized conserved protein DUF2267"/>
    <property type="match status" value="1"/>
</dbReference>
<keyword evidence="5 7" id="KW-1133">Transmembrane helix</keyword>
<dbReference type="AlphaFoldDB" id="A0A6J4SSM3"/>